<proteinExistence type="predicted"/>
<keyword evidence="2" id="KW-1185">Reference proteome</keyword>
<dbReference type="EMBL" id="MU827798">
    <property type="protein sequence ID" value="KAJ7328135.1"/>
    <property type="molecule type" value="Genomic_DNA"/>
</dbReference>
<dbReference type="AlphaFoldDB" id="A0A9W9YAD0"/>
<evidence type="ECO:0000313" key="1">
    <source>
        <dbReference type="EMBL" id="KAJ7328135.1"/>
    </source>
</evidence>
<evidence type="ECO:0000313" key="2">
    <source>
        <dbReference type="Proteomes" id="UP001163046"/>
    </source>
</evidence>
<accession>A0A9W9YAD0</accession>
<comment type="caution">
    <text evidence="1">The sequence shown here is derived from an EMBL/GenBank/DDBJ whole genome shotgun (WGS) entry which is preliminary data.</text>
</comment>
<protein>
    <submittedName>
        <fullName evidence="1">Uncharacterized protein</fullName>
    </submittedName>
</protein>
<reference evidence="1" key="1">
    <citation type="submission" date="2023-01" db="EMBL/GenBank/DDBJ databases">
        <title>Genome assembly of the deep-sea coral Lophelia pertusa.</title>
        <authorList>
            <person name="Herrera S."/>
            <person name="Cordes E."/>
        </authorList>
    </citation>
    <scope>NUCLEOTIDE SEQUENCE</scope>
    <source>
        <strain evidence="1">USNM1676648</strain>
        <tissue evidence="1">Polyp</tissue>
    </source>
</reference>
<sequence length="280" mass="32711">MSSLKTGSKSAIKCQLKMSMRGHCVELPNRMSRREHFTYLFDNTTTWGSGRNKLFFHAVERRLDYIYYIFLEDDIAIKFNEATTPAMKRLSPILVFQDWLLDYEPAVGAVNYEQDREAKTVLQRRRTLCNTHRLVNDASLANPTISFNPLLNAFHAKAVTHIFPLDTRHEKVNWWLTDKYVTSVVELKFRGQALLFFPVTVEDLLHRPYPRSLYGTKAAWQGFIKGIQKQTPSQYANNVLFEKFKRDPELYVATSRTYCMNGIRHQDIAPFAHFERESVM</sequence>
<name>A0A9W9YAD0_9CNID</name>
<dbReference type="Proteomes" id="UP001163046">
    <property type="component" value="Unassembled WGS sequence"/>
</dbReference>
<organism evidence="1 2">
    <name type="scientific">Desmophyllum pertusum</name>
    <dbReference type="NCBI Taxonomy" id="174260"/>
    <lineage>
        <taxon>Eukaryota</taxon>
        <taxon>Metazoa</taxon>
        <taxon>Cnidaria</taxon>
        <taxon>Anthozoa</taxon>
        <taxon>Hexacorallia</taxon>
        <taxon>Scleractinia</taxon>
        <taxon>Caryophylliina</taxon>
        <taxon>Caryophylliidae</taxon>
        <taxon>Desmophyllum</taxon>
    </lineage>
</organism>
<dbReference type="OrthoDB" id="5951206at2759"/>
<gene>
    <name evidence="1" type="ORF">OS493_025539</name>
</gene>